<evidence type="ECO:0000256" key="6">
    <source>
        <dbReference type="ARBA" id="ARBA00038076"/>
    </source>
</evidence>
<feature type="domain" description="ABC3 transporter permease C-terminal" evidence="8">
    <location>
        <begin position="273"/>
        <end position="394"/>
    </location>
</feature>
<sequence>MVALSLRGLVSRKLRTALTALAIVLGVGFVAGTYMLTDSMNKAFDNVFATATEKIDVTVTPKEQFDNAGTVAMSSEVLRRVQAVPGVEEAVGSISSSGGGDDSAVIYTKDGSEPLVRGGAPMLVVNDPSERLSPLDYVEGHAPRAPDEAALTKGTADKGGFAIGDTVRISGDGPAEAFRVVGIAKFGEEDTLAGSALAVLQTEVVQRLLDMRGEYTSIDAVAEGGVTPEQLSRRVAAELPAQLYNVRTGEQEARRQAADLQDQLGFLRTFLLAFAGVALFVGAFLIVNTYSITVAQRMREFALLRMIGASRRQVLRAVLGEALVVGLAASVVGLLFGMVIAPALRGLFTLFDAELPSEGLIVETRTIVVSLLIGTVVTVVAAVGPALRATRVPPIAALQDVASMTRGKTARWRTPVAVVIALIGVAMMCGGLFGGGSAGQAAGLIGGGGAIVFVGVGLLASHLVRPLALLVGLPLERLRGVSGRLARENATRQPRRTASTSAALMIGVALVAFIAIFAAGLKASVDDAVDRGVAADLVVQTETFQPVPSSAARALAEVPGVETVSPLRFASGKVPGQSGTLSIAGVDPATAADVIQVDWVEGDQGLLRTFGGSQVALSDRYADEHDLSVGSTFAVGTPTGREVRLEVVGIYDDNAGLLGNMTLSNELLARDFDATRDAVVLATTAAGESPDAVQSVADETISAAYPTVEVLTKQGFKDEQAGQIDQLLGLVYVLLSLSVIVSLFGIVNTLVLSIHERTRELGMLRAIGTSRAQVRRIVRYESVITALIGAVLGVVLGAIFAVLVTIPLQDEGFTTSIPVVTLIVLLVLAVIAGVIAAILPARRAAKLDVLRALAYE</sequence>
<feature type="transmembrane region" description="Helical" evidence="7">
    <location>
        <begin position="270"/>
        <end position="293"/>
    </location>
</feature>
<feature type="transmembrane region" description="Helical" evidence="7">
    <location>
        <begin position="818"/>
        <end position="841"/>
    </location>
</feature>
<evidence type="ECO:0000256" key="5">
    <source>
        <dbReference type="ARBA" id="ARBA00023136"/>
    </source>
</evidence>
<feature type="transmembrane region" description="Helical" evidence="7">
    <location>
        <begin position="502"/>
        <end position="521"/>
    </location>
</feature>
<feature type="transmembrane region" description="Helical" evidence="7">
    <location>
        <begin position="727"/>
        <end position="754"/>
    </location>
</feature>
<dbReference type="PANTHER" id="PTHR30572:SF4">
    <property type="entry name" value="ABC TRANSPORTER PERMEASE YTRF"/>
    <property type="match status" value="1"/>
</dbReference>
<keyword evidence="2" id="KW-1003">Cell membrane</keyword>
<comment type="caution">
    <text evidence="10">The sequence shown here is derived from an EMBL/GenBank/DDBJ whole genome shotgun (WGS) entry which is preliminary data.</text>
</comment>
<feature type="domain" description="ABC3 transporter permease C-terminal" evidence="8">
    <location>
        <begin position="733"/>
        <end position="848"/>
    </location>
</feature>
<feature type="transmembrane region" description="Helical" evidence="7">
    <location>
        <begin position="314"/>
        <end position="344"/>
    </location>
</feature>
<dbReference type="InterPro" id="IPR050250">
    <property type="entry name" value="Macrolide_Exporter_MacB"/>
</dbReference>
<evidence type="ECO:0000256" key="1">
    <source>
        <dbReference type="ARBA" id="ARBA00004651"/>
    </source>
</evidence>
<feature type="domain" description="MacB-like periplasmic core" evidence="9">
    <location>
        <begin position="16"/>
        <end position="237"/>
    </location>
</feature>
<evidence type="ECO:0000256" key="4">
    <source>
        <dbReference type="ARBA" id="ARBA00022989"/>
    </source>
</evidence>
<gene>
    <name evidence="10" type="ORF">BDZ31_004272</name>
</gene>
<dbReference type="EMBL" id="JACHNU010000008">
    <property type="protein sequence ID" value="MBB4664657.1"/>
    <property type="molecule type" value="Genomic_DNA"/>
</dbReference>
<accession>A0A840IHX6</accession>
<dbReference type="GO" id="GO:0022857">
    <property type="term" value="F:transmembrane transporter activity"/>
    <property type="evidence" value="ECO:0007669"/>
    <property type="project" value="TreeGrafter"/>
</dbReference>
<evidence type="ECO:0000256" key="3">
    <source>
        <dbReference type="ARBA" id="ARBA00022692"/>
    </source>
</evidence>
<dbReference type="InterPro" id="IPR025857">
    <property type="entry name" value="MacB_PCD"/>
</dbReference>
<feature type="transmembrane region" description="Helical" evidence="7">
    <location>
        <begin position="16"/>
        <end position="36"/>
    </location>
</feature>
<evidence type="ECO:0000313" key="11">
    <source>
        <dbReference type="Proteomes" id="UP000585272"/>
    </source>
</evidence>
<dbReference type="GO" id="GO:0005886">
    <property type="term" value="C:plasma membrane"/>
    <property type="evidence" value="ECO:0007669"/>
    <property type="project" value="UniProtKB-SubCell"/>
</dbReference>
<feature type="transmembrane region" description="Helical" evidence="7">
    <location>
        <begin position="783"/>
        <end position="806"/>
    </location>
</feature>
<dbReference type="RefSeq" id="WP_183344891.1">
    <property type="nucleotide sequence ID" value="NZ_JACHNU010000008.1"/>
</dbReference>
<evidence type="ECO:0000259" key="8">
    <source>
        <dbReference type="Pfam" id="PF02687"/>
    </source>
</evidence>
<feature type="transmembrane region" description="Helical" evidence="7">
    <location>
        <begin position="416"/>
        <end position="435"/>
    </location>
</feature>
<evidence type="ECO:0000313" key="10">
    <source>
        <dbReference type="EMBL" id="MBB4664657.1"/>
    </source>
</evidence>
<keyword evidence="4 7" id="KW-1133">Transmembrane helix</keyword>
<comment type="similarity">
    <text evidence="6">Belongs to the ABC-4 integral membrane protein family.</text>
</comment>
<feature type="transmembrane region" description="Helical" evidence="7">
    <location>
        <begin position="364"/>
        <end position="387"/>
    </location>
</feature>
<keyword evidence="11" id="KW-1185">Reference proteome</keyword>
<feature type="domain" description="MacB-like periplasmic core" evidence="9">
    <location>
        <begin position="497"/>
        <end position="695"/>
    </location>
</feature>
<proteinExistence type="inferred from homology"/>
<dbReference type="PANTHER" id="PTHR30572">
    <property type="entry name" value="MEMBRANE COMPONENT OF TRANSPORTER-RELATED"/>
    <property type="match status" value="1"/>
</dbReference>
<feature type="transmembrane region" description="Helical" evidence="7">
    <location>
        <begin position="441"/>
        <end position="460"/>
    </location>
</feature>
<dbReference type="Pfam" id="PF12704">
    <property type="entry name" value="MacB_PCD"/>
    <property type="match status" value="2"/>
</dbReference>
<organism evidence="10 11">
    <name type="scientific">Conexibacter arvalis</name>
    <dbReference type="NCBI Taxonomy" id="912552"/>
    <lineage>
        <taxon>Bacteria</taxon>
        <taxon>Bacillati</taxon>
        <taxon>Actinomycetota</taxon>
        <taxon>Thermoleophilia</taxon>
        <taxon>Solirubrobacterales</taxon>
        <taxon>Conexibacteraceae</taxon>
        <taxon>Conexibacter</taxon>
    </lineage>
</organism>
<name>A0A840IHX6_9ACTN</name>
<reference evidence="10 11" key="1">
    <citation type="submission" date="2020-08" db="EMBL/GenBank/DDBJ databases">
        <title>Genomic Encyclopedia of Archaeal and Bacterial Type Strains, Phase II (KMG-II): from individual species to whole genera.</title>
        <authorList>
            <person name="Goeker M."/>
        </authorList>
    </citation>
    <scope>NUCLEOTIDE SEQUENCE [LARGE SCALE GENOMIC DNA]</scope>
    <source>
        <strain evidence="10 11">DSM 23288</strain>
    </source>
</reference>
<evidence type="ECO:0000259" key="9">
    <source>
        <dbReference type="Pfam" id="PF12704"/>
    </source>
</evidence>
<dbReference type="Proteomes" id="UP000585272">
    <property type="component" value="Unassembled WGS sequence"/>
</dbReference>
<keyword evidence="3 7" id="KW-0812">Transmembrane</keyword>
<keyword evidence="5 7" id="KW-0472">Membrane</keyword>
<comment type="subcellular location">
    <subcellularLocation>
        <location evidence="1">Cell membrane</location>
        <topology evidence="1">Multi-pass membrane protein</topology>
    </subcellularLocation>
</comment>
<protein>
    <submittedName>
        <fullName evidence="10">Putative ABC transport system permease protein</fullName>
    </submittedName>
</protein>
<evidence type="ECO:0000256" key="2">
    <source>
        <dbReference type="ARBA" id="ARBA00022475"/>
    </source>
</evidence>
<dbReference type="AlphaFoldDB" id="A0A840IHX6"/>
<dbReference type="InterPro" id="IPR003838">
    <property type="entry name" value="ABC3_permease_C"/>
</dbReference>
<evidence type="ECO:0000256" key="7">
    <source>
        <dbReference type="SAM" id="Phobius"/>
    </source>
</evidence>
<dbReference type="Pfam" id="PF02687">
    <property type="entry name" value="FtsX"/>
    <property type="match status" value="2"/>
</dbReference>